<sequence>MIQRPRSNDKGFWDQFNRAQTVEEVSSAITAGTEQAFDTSGDVGKLRARLDSAYAGRQALEVQLLTQSGLRENAELVEDGAQACQGLGRMDAQASLDASTETIEKLRQFIKSIPESSLSIQKQAQREREVFKAKVVANAKLTSKLHRLLSDLIQGDSSDVQALQSMVAVQRDRIHRLTQANGIFRQQVDLRAMGVDTLVLATEGIASGDINLDLLDLDQSTRDALAQPQQLDAAAGVSKPLEVNIANAVHHAKKPGKRRRLRHARSSSESSPSPSSDSEDSKRRHRKLSGSPKAALAAAGLADAPGIASDPSPSKRRGLRMPKAWRKIKPAKKHRAASGTIAVPPKDRPVFKTTDPRLRGSPTAPAAPSSPSPSPIIPSVAAPASGHSP</sequence>
<dbReference type="Proteomes" id="UP000735874">
    <property type="component" value="Unassembled WGS sequence"/>
</dbReference>
<dbReference type="Proteomes" id="UP000736787">
    <property type="component" value="Unassembled WGS sequence"/>
</dbReference>
<name>A0A8T1ELH0_9STRA</name>
<gene>
    <name evidence="2" type="ORF">PC113_g2654</name>
    <name evidence="3" type="ORF">PC117_g2821</name>
</gene>
<dbReference type="VEuPathDB" id="FungiDB:PC110_g18883"/>
<feature type="compositionally biased region" description="Low complexity" evidence="1">
    <location>
        <begin position="377"/>
        <end position="389"/>
    </location>
</feature>
<evidence type="ECO:0000313" key="2">
    <source>
        <dbReference type="EMBL" id="KAG2866630.1"/>
    </source>
</evidence>
<feature type="compositionally biased region" description="Basic residues" evidence="1">
    <location>
        <begin position="314"/>
        <end position="336"/>
    </location>
</feature>
<proteinExistence type="predicted"/>
<feature type="compositionally biased region" description="Basic residues" evidence="1">
    <location>
        <begin position="250"/>
        <end position="265"/>
    </location>
</feature>
<accession>A0A8T1ELH0</accession>
<protein>
    <submittedName>
        <fullName evidence="3">Uncharacterized protein</fullName>
    </submittedName>
</protein>
<reference evidence="3" key="1">
    <citation type="submission" date="2018-10" db="EMBL/GenBank/DDBJ databases">
        <title>Effector identification in a new, highly contiguous assembly of the strawberry crown rot pathogen Phytophthora cactorum.</title>
        <authorList>
            <person name="Armitage A.D."/>
            <person name="Nellist C.F."/>
            <person name="Bates H."/>
            <person name="Vickerstaff R.J."/>
            <person name="Harrison R.J."/>
        </authorList>
    </citation>
    <scope>NUCLEOTIDE SEQUENCE</scope>
    <source>
        <strain evidence="2">15-7</strain>
        <strain evidence="3">4040</strain>
    </source>
</reference>
<dbReference type="EMBL" id="RCMG01000037">
    <property type="protein sequence ID" value="KAG2866630.1"/>
    <property type="molecule type" value="Genomic_DNA"/>
</dbReference>
<dbReference type="EMBL" id="RCMK01000037">
    <property type="protein sequence ID" value="KAG2952419.1"/>
    <property type="molecule type" value="Genomic_DNA"/>
</dbReference>
<feature type="compositionally biased region" description="Low complexity" evidence="1">
    <location>
        <begin position="267"/>
        <end position="276"/>
    </location>
</feature>
<feature type="compositionally biased region" description="Basic and acidic residues" evidence="1">
    <location>
        <begin position="345"/>
        <end position="358"/>
    </location>
</feature>
<organism evidence="3 4">
    <name type="scientific">Phytophthora cactorum</name>
    <dbReference type="NCBI Taxonomy" id="29920"/>
    <lineage>
        <taxon>Eukaryota</taxon>
        <taxon>Sar</taxon>
        <taxon>Stramenopiles</taxon>
        <taxon>Oomycota</taxon>
        <taxon>Peronosporomycetes</taxon>
        <taxon>Peronosporales</taxon>
        <taxon>Peronosporaceae</taxon>
        <taxon>Phytophthora</taxon>
    </lineage>
</organism>
<feature type="region of interest" description="Disordered" evidence="1">
    <location>
        <begin position="250"/>
        <end position="389"/>
    </location>
</feature>
<dbReference type="AlphaFoldDB" id="A0A8T1ELH0"/>
<evidence type="ECO:0000256" key="1">
    <source>
        <dbReference type="SAM" id="MobiDB-lite"/>
    </source>
</evidence>
<evidence type="ECO:0000313" key="3">
    <source>
        <dbReference type="EMBL" id="KAG2952419.1"/>
    </source>
</evidence>
<comment type="caution">
    <text evidence="3">The sequence shown here is derived from an EMBL/GenBank/DDBJ whole genome shotgun (WGS) entry which is preliminary data.</text>
</comment>
<feature type="compositionally biased region" description="Low complexity" evidence="1">
    <location>
        <begin position="289"/>
        <end position="309"/>
    </location>
</feature>
<evidence type="ECO:0000313" key="4">
    <source>
        <dbReference type="Proteomes" id="UP000736787"/>
    </source>
</evidence>